<dbReference type="PANTHER" id="PTHR11575:SF23">
    <property type="entry name" value="5-NUCLEOTIDASE FAMILY PROTEIN"/>
    <property type="match status" value="1"/>
</dbReference>
<dbReference type="InterPro" id="IPR029052">
    <property type="entry name" value="Metallo-depent_PP-like"/>
</dbReference>
<dbReference type="Gene3D" id="3.90.780.10">
    <property type="entry name" value="5'-Nucleotidase, C-terminal domain"/>
    <property type="match status" value="1"/>
</dbReference>
<gene>
    <name evidence="5" type="ORF">HMPREF9498_00835</name>
</gene>
<dbReference type="InterPro" id="IPR036907">
    <property type="entry name" value="5'-Nucleotdase_C_sf"/>
</dbReference>
<evidence type="ECO:0000256" key="2">
    <source>
        <dbReference type="RuleBase" id="RU362119"/>
    </source>
</evidence>
<dbReference type="Gene3D" id="3.60.21.10">
    <property type="match status" value="1"/>
</dbReference>
<dbReference type="InterPro" id="IPR011240">
    <property type="entry name" value="Pesterase_YunD"/>
</dbReference>
<feature type="domain" description="5'-Nucleotidase C-terminal" evidence="4">
    <location>
        <begin position="291"/>
        <end position="421"/>
    </location>
</feature>
<dbReference type="AlphaFoldDB" id="A0A125W8C2"/>
<sequence>MEEIVLFHTNDLHSHFENWPKIRRLVKAKRSLYQKEGKTVVTIDLGDFSDRCHPLTEATDGRANVAIMNTLAYDLVTIGNNEGIGNSKKQLEHLYDQATFEVVLANLEEPKTQTLPDFCQAYKIMTTKEGTKLGFIGLTAPFPLTYNPNGWTIKQVEAVLPQLITEVAPQCDVLILLSHLGIDTDFMIAANYPEIQVILGSHTHHLFKDGEKINHVQLAAAGKYGQYIGEVHLFVDADTKQVTSYAKTIETASLEEQATDAKEIAGYLTEGHRLLQAQQIAQIPETLSTDLRQPHAFITVALKALKEAGQTEAAVLNNGLFLADLPEGIINADQLHEALPHPMHLIKVTLKGSDMSRLIREMEKSRQFLRKFPIRWMGFRGKIFGELCYDGIRFERNSQTVFWQGKPIQPEQKYTLTTVDHFQFVPFFPTIELVGEVEFLFPDVLRTVVANYLHAHYPIK</sequence>
<dbReference type="Pfam" id="PF00149">
    <property type="entry name" value="Metallophos"/>
    <property type="match status" value="1"/>
</dbReference>
<dbReference type="GO" id="GO:0008768">
    <property type="term" value="F:UDP-sugar diphosphatase activity"/>
    <property type="evidence" value="ECO:0007669"/>
    <property type="project" value="TreeGrafter"/>
</dbReference>
<dbReference type="GO" id="GO:0030288">
    <property type="term" value="C:outer membrane-bounded periplasmic space"/>
    <property type="evidence" value="ECO:0007669"/>
    <property type="project" value="TreeGrafter"/>
</dbReference>
<dbReference type="Proteomes" id="UP000004846">
    <property type="component" value="Unassembled WGS sequence"/>
</dbReference>
<evidence type="ECO:0000256" key="1">
    <source>
        <dbReference type="ARBA" id="ARBA00022729"/>
    </source>
</evidence>
<organism evidence="5 6">
    <name type="scientific">Enterococcus faecalis TX4248</name>
    <dbReference type="NCBI Taxonomy" id="749495"/>
    <lineage>
        <taxon>Bacteria</taxon>
        <taxon>Bacillati</taxon>
        <taxon>Bacillota</taxon>
        <taxon>Bacilli</taxon>
        <taxon>Lactobacillales</taxon>
        <taxon>Enterococcaceae</taxon>
        <taxon>Enterococcus</taxon>
    </lineage>
</organism>
<reference evidence="5 6" key="1">
    <citation type="submission" date="2010-07" db="EMBL/GenBank/DDBJ databases">
        <authorList>
            <person name="Sid Ahmed O."/>
        </authorList>
    </citation>
    <scope>NUCLEOTIDE SEQUENCE [LARGE SCALE GENOMIC DNA]</scope>
    <source>
        <strain evidence="5 6">TX4248</strain>
    </source>
</reference>
<keyword evidence="2" id="KW-0547">Nucleotide-binding</keyword>
<keyword evidence="1" id="KW-0732">Signal</keyword>
<evidence type="ECO:0000313" key="5">
    <source>
        <dbReference type="EMBL" id="EFM83561.1"/>
    </source>
</evidence>
<dbReference type="Pfam" id="PF02872">
    <property type="entry name" value="5_nucleotid_C"/>
    <property type="match status" value="1"/>
</dbReference>
<dbReference type="InterPro" id="IPR006179">
    <property type="entry name" value="5_nucleotidase/apyrase"/>
</dbReference>
<dbReference type="HOGENOM" id="CLU_005854_8_1_9"/>
<feature type="domain" description="Calcineurin-like phosphoesterase" evidence="3">
    <location>
        <begin position="7"/>
        <end position="205"/>
    </location>
</feature>
<dbReference type="GO" id="GO:0009166">
    <property type="term" value="P:nucleotide catabolic process"/>
    <property type="evidence" value="ECO:0007669"/>
    <property type="project" value="InterPro"/>
</dbReference>
<evidence type="ECO:0000259" key="4">
    <source>
        <dbReference type="Pfam" id="PF02872"/>
    </source>
</evidence>
<dbReference type="PANTHER" id="PTHR11575">
    <property type="entry name" value="5'-NUCLEOTIDASE-RELATED"/>
    <property type="match status" value="1"/>
</dbReference>
<dbReference type="SUPFAM" id="SSF55816">
    <property type="entry name" value="5'-nucleotidase (syn. UDP-sugar hydrolase), C-terminal domain"/>
    <property type="match status" value="1"/>
</dbReference>
<comment type="similarity">
    <text evidence="2">Belongs to the 5'-nucleotidase family.</text>
</comment>
<comment type="caution">
    <text evidence="5">The sequence shown here is derived from an EMBL/GenBank/DDBJ whole genome shotgun (WGS) entry which is preliminary data.</text>
</comment>
<dbReference type="GO" id="GO:0008253">
    <property type="term" value="F:5'-nucleotidase activity"/>
    <property type="evidence" value="ECO:0007669"/>
    <property type="project" value="TreeGrafter"/>
</dbReference>
<dbReference type="RefSeq" id="WP_002402050.1">
    <property type="nucleotide sequence ID" value="NZ_GL454430.1"/>
</dbReference>
<proteinExistence type="inferred from homology"/>
<evidence type="ECO:0000259" key="3">
    <source>
        <dbReference type="Pfam" id="PF00149"/>
    </source>
</evidence>
<dbReference type="CDD" id="cd00845">
    <property type="entry name" value="MPP_UshA_N_like"/>
    <property type="match status" value="1"/>
</dbReference>
<dbReference type="InterPro" id="IPR008334">
    <property type="entry name" value="5'-Nucleotdase_C"/>
</dbReference>
<dbReference type="GO" id="GO:0000166">
    <property type="term" value="F:nucleotide binding"/>
    <property type="evidence" value="ECO:0007669"/>
    <property type="project" value="UniProtKB-KW"/>
</dbReference>
<dbReference type="EMBL" id="AEBR01000024">
    <property type="protein sequence ID" value="EFM83561.1"/>
    <property type="molecule type" value="Genomic_DNA"/>
</dbReference>
<name>A0A125W8C2_ENTFL</name>
<dbReference type="SUPFAM" id="SSF56300">
    <property type="entry name" value="Metallo-dependent phosphatases"/>
    <property type="match status" value="1"/>
</dbReference>
<keyword evidence="2" id="KW-0378">Hydrolase</keyword>
<dbReference type="PIRSF" id="PIRSF036361">
    <property type="entry name" value="YunD"/>
    <property type="match status" value="1"/>
</dbReference>
<accession>A0A125W8C2</accession>
<dbReference type="PRINTS" id="PR01607">
    <property type="entry name" value="APYRASEFAMLY"/>
</dbReference>
<evidence type="ECO:0000313" key="6">
    <source>
        <dbReference type="Proteomes" id="UP000004846"/>
    </source>
</evidence>
<dbReference type="InterPro" id="IPR004843">
    <property type="entry name" value="Calcineurin-like_PHP"/>
</dbReference>
<protein>
    <submittedName>
        <fullName evidence="5">Ser/Thr phosphatase family protein</fullName>
    </submittedName>
</protein>